<gene>
    <name evidence="1" type="ORF">EEL30_15840</name>
</gene>
<accession>A0A518V9K2</accession>
<organism evidence="1 2">
    <name type="scientific">Brevibacillus laterosporus</name>
    <name type="common">Bacillus laterosporus</name>
    <dbReference type="NCBI Taxonomy" id="1465"/>
    <lineage>
        <taxon>Bacteria</taxon>
        <taxon>Bacillati</taxon>
        <taxon>Bacillota</taxon>
        <taxon>Bacilli</taxon>
        <taxon>Bacillales</taxon>
        <taxon>Paenibacillaceae</taxon>
        <taxon>Brevibacillus</taxon>
    </lineage>
</organism>
<dbReference type="Pfam" id="PF08890">
    <property type="entry name" value="Phage_TAC_5"/>
    <property type="match status" value="1"/>
</dbReference>
<reference evidence="1 2" key="1">
    <citation type="submission" date="2018-11" db="EMBL/GenBank/DDBJ databases">
        <title>Phylogenetic determinants of toxin gene distribution in genomes of Brevibacillus laterosporus.</title>
        <authorList>
            <person name="Glare T.R."/>
            <person name="Durrant A."/>
            <person name="Berry C."/>
            <person name="Palma L."/>
            <person name="Ormskirk M."/>
            <person name="Cox M.O."/>
        </authorList>
    </citation>
    <scope>NUCLEOTIDE SEQUENCE [LARGE SCALE GENOMIC DNA]</scope>
    <source>
        <strain evidence="1 2">1821L</strain>
    </source>
</reference>
<keyword evidence="2" id="KW-1185">Reference proteome</keyword>
<dbReference type="Gene3D" id="3.30.2220.30">
    <property type="match status" value="1"/>
</dbReference>
<proteinExistence type="predicted"/>
<evidence type="ECO:0000313" key="1">
    <source>
        <dbReference type="EMBL" id="QDX93639.1"/>
    </source>
</evidence>
<name>A0A518V9K2_BRELA</name>
<dbReference type="EMBL" id="CP033464">
    <property type="protein sequence ID" value="QDX93639.1"/>
    <property type="molecule type" value="Genomic_DNA"/>
</dbReference>
<protein>
    <recommendedName>
        <fullName evidence="3">Phage portal protein</fullName>
    </recommendedName>
</protein>
<evidence type="ECO:0000313" key="2">
    <source>
        <dbReference type="Proteomes" id="UP000319432"/>
    </source>
</evidence>
<dbReference type="Proteomes" id="UP000319432">
    <property type="component" value="Chromosome"/>
</dbReference>
<dbReference type="AlphaFoldDB" id="A0A518V9K2"/>
<dbReference type="InterPro" id="IPR014986">
    <property type="entry name" value="XkdN-like"/>
</dbReference>
<dbReference type="InterPro" id="IPR038559">
    <property type="entry name" value="XkdN-like_sf"/>
</dbReference>
<dbReference type="OrthoDB" id="2899518at2"/>
<evidence type="ECO:0008006" key="3">
    <source>
        <dbReference type="Google" id="ProtNLM"/>
    </source>
</evidence>
<sequence>MSTTQEDVLRSLLDTPESYEVPHYIPRFKVNFTLKALDEKTIEHLRERAIWKDKFDNSKFRRLMIEAGCVVPNWKDPVLLEKYQTMDATDVIQKRLFAGEIESMAEKIASISGFGQTEPELVEDIKN</sequence>